<dbReference type="Pfam" id="PF03796">
    <property type="entry name" value="DnaB_C"/>
    <property type="match status" value="1"/>
</dbReference>
<organism evidence="14 15">
    <name type="scientific">[Mycoplasma] phocae</name>
    <dbReference type="NCBI Taxonomy" id="142651"/>
    <lineage>
        <taxon>Bacteria</taxon>
        <taxon>Bacillati</taxon>
        <taxon>Mycoplasmatota</taxon>
        <taxon>Mycoplasmoidales</taxon>
        <taxon>Metamycoplasmataceae</taxon>
        <taxon>Metamycoplasma</taxon>
    </lineage>
</organism>
<comment type="similarity">
    <text evidence="1 12">Belongs to the helicase family. DnaB subfamily.</text>
</comment>
<dbReference type="GO" id="GO:0043139">
    <property type="term" value="F:5'-3' DNA helicase activity"/>
    <property type="evidence" value="ECO:0007669"/>
    <property type="project" value="UniProtKB-EC"/>
</dbReference>
<evidence type="ECO:0000256" key="7">
    <source>
        <dbReference type="ARBA" id="ARBA00022840"/>
    </source>
</evidence>
<evidence type="ECO:0000256" key="4">
    <source>
        <dbReference type="ARBA" id="ARBA00022741"/>
    </source>
</evidence>
<dbReference type="InterPro" id="IPR007694">
    <property type="entry name" value="DNA_helicase_DnaB-like_C"/>
</dbReference>
<dbReference type="OrthoDB" id="9773982at2"/>
<evidence type="ECO:0000256" key="12">
    <source>
        <dbReference type="RuleBase" id="RU362085"/>
    </source>
</evidence>
<dbReference type="SUPFAM" id="SSF52540">
    <property type="entry name" value="P-loop containing nucleoside triphosphate hydrolases"/>
    <property type="match status" value="1"/>
</dbReference>
<dbReference type="NCBIfam" id="TIGR00665">
    <property type="entry name" value="DnaB"/>
    <property type="match status" value="1"/>
</dbReference>
<dbReference type="RefSeq" id="WP_114190953.1">
    <property type="nucleotide sequence ID" value="NZ_CP029295.1"/>
</dbReference>
<accession>A0A2Z5IQ61</accession>
<keyword evidence="3 12" id="KW-0235">DNA replication</keyword>
<keyword evidence="7 12" id="KW-0067">ATP-binding</keyword>
<evidence type="ECO:0000256" key="10">
    <source>
        <dbReference type="ARBA" id="ARBA00048954"/>
    </source>
</evidence>
<dbReference type="AlphaFoldDB" id="A0A2Z5IQ61"/>
<evidence type="ECO:0000313" key="14">
    <source>
        <dbReference type="EMBL" id="AXE60849.1"/>
    </source>
</evidence>
<comment type="function">
    <text evidence="12">The main replicative DNA helicase, it participates in initiation and elongation during chromosome replication. Travels ahead of the DNA replisome, separating dsDNA into templates for DNA synthesis. A processive ATP-dependent 5'-3' DNA helicase it has DNA-dependent ATPase activity.</text>
</comment>
<dbReference type="PANTHER" id="PTHR30153">
    <property type="entry name" value="REPLICATIVE DNA HELICASE DNAB"/>
    <property type="match status" value="1"/>
</dbReference>
<evidence type="ECO:0000256" key="5">
    <source>
        <dbReference type="ARBA" id="ARBA00022801"/>
    </source>
</evidence>
<keyword evidence="6 12" id="KW-0347">Helicase</keyword>
<keyword evidence="4 12" id="KW-0547">Nucleotide-binding</keyword>
<dbReference type="GO" id="GO:1990077">
    <property type="term" value="C:primosome complex"/>
    <property type="evidence" value="ECO:0007669"/>
    <property type="project" value="UniProtKB-UniRule"/>
</dbReference>
<evidence type="ECO:0000256" key="11">
    <source>
        <dbReference type="NCBIfam" id="TIGR00665"/>
    </source>
</evidence>
<dbReference type="GO" id="GO:0005829">
    <property type="term" value="C:cytosol"/>
    <property type="evidence" value="ECO:0007669"/>
    <property type="project" value="TreeGrafter"/>
</dbReference>
<name>A0A2Z5IQ61_9BACT</name>
<sequence length="477" mass="53656">MAVLNEKEISIANNEASLLGLLMREGDSYLEVGDILRPHMFHFPGNQILYEAISEVHNSSKSFDATILINYLVSKKLIDKIGVQNYKGVNYITFITENAGYSSEIDTYVKNILDQFKRDSLNKLLEKTKDLVEKHPDEVNKIISNLQLDLIDIDISQINSDYQKIGDVAKKIVRDIYSNINNETGVGLSLGFKELDELLLGVNPGDLIILAARPAMGKTAFALNIANTVAKAGKTVLFFSLEMSNMQLVQRMLAIESLIPISLLKKNLLTNDERNCLNWAINDIEKWNIHLSNDESLTISDIITLSRRFAANNKKIDLVIVDYLQLITDSSLRGSENRQNEVSKISRGLKKLARELNCPILSLAQLSRSVERREDKTPILSDLRESGSIENDADAVLFLHRPDYYNKQKNVNENSNSSSFDSERPFQNLSKTNVIVAKNRHGGTGVVELAFIPEYNKFADESIRENNQSIDFGKDAN</sequence>
<dbReference type="GO" id="GO:0006269">
    <property type="term" value="P:DNA replication, synthesis of primer"/>
    <property type="evidence" value="ECO:0007669"/>
    <property type="project" value="UniProtKB-UniRule"/>
</dbReference>
<evidence type="ECO:0000256" key="3">
    <source>
        <dbReference type="ARBA" id="ARBA00022705"/>
    </source>
</evidence>
<comment type="catalytic activity">
    <reaction evidence="10 12">
        <text>ATP + H2O = ADP + phosphate + H(+)</text>
        <dbReference type="Rhea" id="RHEA:13065"/>
        <dbReference type="ChEBI" id="CHEBI:15377"/>
        <dbReference type="ChEBI" id="CHEBI:15378"/>
        <dbReference type="ChEBI" id="CHEBI:30616"/>
        <dbReference type="ChEBI" id="CHEBI:43474"/>
        <dbReference type="ChEBI" id="CHEBI:456216"/>
        <dbReference type="EC" id="5.6.2.3"/>
    </reaction>
</comment>
<evidence type="ECO:0000256" key="9">
    <source>
        <dbReference type="ARBA" id="ARBA00023235"/>
    </source>
</evidence>
<evidence type="ECO:0000256" key="6">
    <source>
        <dbReference type="ARBA" id="ARBA00022806"/>
    </source>
</evidence>
<evidence type="ECO:0000259" key="13">
    <source>
        <dbReference type="PROSITE" id="PS51199"/>
    </source>
</evidence>
<dbReference type="Proteomes" id="UP000252477">
    <property type="component" value="Chromosome"/>
</dbReference>
<dbReference type="InterPro" id="IPR036185">
    <property type="entry name" value="DNA_heli_DnaB-like_N_sf"/>
</dbReference>
<dbReference type="Gene3D" id="3.40.50.300">
    <property type="entry name" value="P-loop containing nucleotide triphosphate hydrolases"/>
    <property type="match status" value="1"/>
</dbReference>
<dbReference type="GO" id="GO:0005524">
    <property type="term" value="F:ATP binding"/>
    <property type="evidence" value="ECO:0007669"/>
    <property type="project" value="UniProtKB-UniRule"/>
</dbReference>
<dbReference type="Gene3D" id="1.10.860.10">
    <property type="entry name" value="DNAb Helicase, Chain A"/>
    <property type="match status" value="1"/>
</dbReference>
<dbReference type="PANTHER" id="PTHR30153:SF2">
    <property type="entry name" value="REPLICATIVE DNA HELICASE"/>
    <property type="match status" value="1"/>
</dbReference>
<protein>
    <recommendedName>
        <fullName evidence="11 12">Replicative DNA helicase</fullName>
        <ecNumber evidence="11 12">5.6.2.3</ecNumber>
    </recommendedName>
</protein>
<dbReference type="SUPFAM" id="SSF48024">
    <property type="entry name" value="N-terminal domain of DnaB helicase"/>
    <property type="match status" value="1"/>
</dbReference>
<keyword evidence="5 12" id="KW-0378">Hydrolase</keyword>
<evidence type="ECO:0000256" key="2">
    <source>
        <dbReference type="ARBA" id="ARBA00022515"/>
    </source>
</evidence>
<dbReference type="PROSITE" id="PS51199">
    <property type="entry name" value="SF4_HELICASE"/>
    <property type="match status" value="1"/>
</dbReference>
<gene>
    <name evidence="14" type="primary">dnaB</name>
    <name evidence="14" type="ORF">DA803_01965</name>
</gene>
<keyword evidence="15" id="KW-1185">Reference proteome</keyword>
<dbReference type="InterPro" id="IPR007692">
    <property type="entry name" value="DNA_helicase_DnaB"/>
</dbReference>
<dbReference type="GO" id="GO:0003677">
    <property type="term" value="F:DNA binding"/>
    <property type="evidence" value="ECO:0007669"/>
    <property type="project" value="UniProtKB-UniRule"/>
</dbReference>
<dbReference type="GO" id="GO:0016887">
    <property type="term" value="F:ATP hydrolysis activity"/>
    <property type="evidence" value="ECO:0007669"/>
    <property type="project" value="RHEA"/>
</dbReference>
<proteinExistence type="inferred from homology"/>
<keyword evidence="8 12" id="KW-0238">DNA-binding</keyword>
<dbReference type="EC" id="5.6.2.3" evidence="11 12"/>
<evidence type="ECO:0000313" key="15">
    <source>
        <dbReference type="Proteomes" id="UP000252477"/>
    </source>
</evidence>
<dbReference type="Pfam" id="PF00772">
    <property type="entry name" value="DnaB"/>
    <property type="match status" value="1"/>
</dbReference>
<feature type="domain" description="SF4 helicase" evidence="13">
    <location>
        <begin position="181"/>
        <end position="465"/>
    </location>
</feature>
<dbReference type="InterPro" id="IPR027417">
    <property type="entry name" value="P-loop_NTPase"/>
</dbReference>
<dbReference type="CDD" id="cd00984">
    <property type="entry name" value="DnaB_C"/>
    <property type="match status" value="1"/>
</dbReference>
<reference evidence="14 15" key="1">
    <citation type="submission" date="2018-05" db="EMBL/GenBank/DDBJ databases">
        <title>Annotation of the Mycoplasma phocidae genome.</title>
        <authorList>
            <person name="Brown D.R."/>
            <person name="Kutish G.F."/>
            <person name="Frasca S.Jr."/>
        </authorList>
    </citation>
    <scope>NUCLEOTIDE SEQUENCE [LARGE SCALE GENOMIC DNA]</scope>
    <source>
        <strain evidence="14 15">105</strain>
    </source>
</reference>
<evidence type="ECO:0000256" key="8">
    <source>
        <dbReference type="ARBA" id="ARBA00023125"/>
    </source>
</evidence>
<dbReference type="InterPro" id="IPR016136">
    <property type="entry name" value="DNA_helicase_N/primase_C"/>
</dbReference>
<keyword evidence="2 12" id="KW-0639">Primosome</keyword>
<dbReference type="KEGG" id="mpho:DA803_01965"/>
<evidence type="ECO:0000256" key="1">
    <source>
        <dbReference type="ARBA" id="ARBA00008428"/>
    </source>
</evidence>
<keyword evidence="9" id="KW-0413">Isomerase</keyword>
<dbReference type="EMBL" id="CP029295">
    <property type="protein sequence ID" value="AXE60849.1"/>
    <property type="molecule type" value="Genomic_DNA"/>
</dbReference>
<dbReference type="InterPro" id="IPR007693">
    <property type="entry name" value="DNA_helicase_DnaB-like_N"/>
</dbReference>